<dbReference type="AlphaFoldDB" id="A0A381NKW4"/>
<dbReference type="Pfam" id="PF02978">
    <property type="entry name" value="SRP_SPB"/>
    <property type="match status" value="1"/>
</dbReference>
<sequence length="446" mass="49369">MFETLSGKLSGSLRKVRGRGRLTEENVSKTLNEVKMALLEADVNFRVVKAFLRSVNSRAVGEEVQGSLTPGQQFIKIVNEELTEMMGGANSGLTEPETAPLVTMLVGLQGSGKTSSAGKLARLYKTEGKRPYLIPADIYRPAAIQQLQVLADTLGISCYPSRTDQNPLDIVQNGLEAAKQEEADAVFIDTAGRLHIDQELMEELSRIKDSVMPHEILFVADAMTGQEAVSVAKGFNDLLDITGVMLTKMDGDARGGAALSIRAITQKPIKFIAVGEKLENLEAFHPERIASRILGMGDMLSLIEKVEDSFSEREALQIQKKLRRNEFTLEDFRDQLRSMRKMGSIKDVIGMLPGMNASSVNDANIDDKKLIHIDAIISSMTIKERNNHKLMNGSRRIRIAKGSGTTVSELNRLLKQFIQMRKMMQKLTKVSNPGKAMRMMQDMMPN</sequence>
<evidence type="ECO:0000313" key="12">
    <source>
        <dbReference type="EMBL" id="SUZ55205.1"/>
    </source>
</evidence>
<feature type="domain" description="AAA+ ATPase" evidence="9">
    <location>
        <begin position="99"/>
        <end position="300"/>
    </location>
</feature>
<dbReference type="PANTHER" id="PTHR11564">
    <property type="entry name" value="SIGNAL RECOGNITION PARTICLE 54K PROTEIN SRP54"/>
    <property type="match status" value="1"/>
</dbReference>
<protein>
    <recommendedName>
        <fullName evidence="8">signal-recognition-particle GTPase</fullName>
        <ecNumber evidence="8">3.6.5.4</ecNumber>
    </recommendedName>
</protein>
<evidence type="ECO:0000256" key="2">
    <source>
        <dbReference type="ARBA" id="ARBA00022741"/>
    </source>
</evidence>
<dbReference type="PANTHER" id="PTHR11564:SF5">
    <property type="entry name" value="SIGNAL RECOGNITION PARTICLE SUBUNIT SRP54"/>
    <property type="match status" value="1"/>
</dbReference>
<dbReference type="Gene3D" id="3.40.50.300">
    <property type="entry name" value="P-loop containing nucleotide triphosphate hydrolases"/>
    <property type="match status" value="1"/>
</dbReference>
<dbReference type="InterPro" id="IPR004125">
    <property type="entry name" value="Signal_recog_particle_SRP54_M"/>
</dbReference>
<accession>A0A381NKW4</accession>
<evidence type="ECO:0000259" key="9">
    <source>
        <dbReference type="SMART" id="SM00382"/>
    </source>
</evidence>
<dbReference type="Gene3D" id="1.20.120.140">
    <property type="entry name" value="Signal recognition particle SRP54, nucleotide-binding domain"/>
    <property type="match status" value="1"/>
</dbReference>
<dbReference type="NCBIfam" id="TIGR00959">
    <property type="entry name" value="ffh"/>
    <property type="match status" value="1"/>
</dbReference>
<evidence type="ECO:0000256" key="6">
    <source>
        <dbReference type="ARBA" id="ARBA00023135"/>
    </source>
</evidence>
<keyword evidence="7" id="KW-0687">Ribonucleoprotein</keyword>
<feature type="domain" description="SRP54-type proteins GTP-binding" evidence="10">
    <location>
        <begin position="100"/>
        <end position="295"/>
    </location>
</feature>
<dbReference type="InterPro" id="IPR000897">
    <property type="entry name" value="SRP54_GTPase_dom"/>
</dbReference>
<evidence type="ECO:0000256" key="1">
    <source>
        <dbReference type="ARBA" id="ARBA00005450"/>
    </source>
</evidence>
<dbReference type="Gene3D" id="1.10.260.30">
    <property type="entry name" value="Signal recognition particle, SRP54 subunit, M-domain"/>
    <property type="match status" value="1"/>
</dbReference>
<dbReference type="SMART" id="SM00963">
    <property type="entry name" value="SRP54_N"/>
    <property type="match status" value="1"/>
</dbReference>
<dbReference type="InterPro" id="IPR003593">
    <property type="entry name" value="AAA+_ATPase"/>
</dbReference>
<dbReference type="GO" id="GO:0005786">
    <property type="term" value="C:signal recognition particle, endoplasmic reticulum targeting"/>
    <property type="evidence" value="ECO:0007669"/>
    <property type="project" value="UniProtKB-KW"/>
</dbReference>
<dbReference type="Pfam" id="PF00448">
    <property type="entry name" value="SRP54"/>
    <property type="match status" value="1"/>
</dbReference>
<dbReference type="EC" id="3.6.5.4" evidence="8"/>
<dbReference type="SUPFAM" id="SSF47446">
    <property type="entry name" value="Signal peptide-binding domain"/>
    <property type="match status" value="1"/>
</dbReference>
<evidence type="ECO:0000256" key="5">
    <source>
        <dbReference type="ARBA" id="ARBA00023134"/>
    </source>
</evidence>
<evidence type="ECO:0000259" key="10">
    <source>
        <dbReference type="SMART" id="SM00962"/>
    </source>
</evidence>
<gene>
    <name evidence="12" type="ORF">METZ01_LOCUS8059</name>
</gene>
<keyword evidence="5" id="KW-0342">GTP-binding</keyword>
<dbReference type="InterPro" id="IPR004780">
    <property type="entry name" value="SRP"/>
</dbReference>
<keyword evidence="6" id="KW-0733">Signal recognition particle</keyword>
<feature type="domain" description="Signal recognition particle SRP54 helical bundle" evidence="11">
    <location>
        <begin position="1"/>
        <end position="86"/>
    </location>
</feature>
<dbReference type="CDD" id="cd18539">
    <property type="entry name" value="SRP_G"/>
    <property type="match status" value="1"/>
</dbReference>
<dbReference type="EMBL" id="UINC01000433">
    <property type="protein sequence ID" value="SUZ55205.1"/>
    <property type="molecule type" value="Genomic_DNA"/>
</dbReference>
<comment type="similarity">
    <text evidence="1">Belongs to the GTP-binding SRP family. SRP54 subfamily.</text>
</comment>
<dbReference type="SUPFAM" id="SSF52540">
    <property type="entry name" value="P-loop containing nucleoside triphosphate hydrolases"/>
    <property type="match status" value="1"/>
</dbReference>
<evidence type="ECO:0000256" key="8">
    <source>
        <dbReference type="ARBA" id="ARBA00035672"/>
    </source>
</evidence>
<evidence type="ECO:0000256" key="7">
    <source>
        <dbReference type="ARBA" id="ARBA00023274"/>
    </source>
</evidence>
<dbReference type="InterPro" id="IPR042101">
    <property type="entry name" value="SRP54_N_sf"/>
</dbReference>
<keyword evidence="2" id="KW-0547">Nucleotide-binding</keyword>
<evidence type="ECO:0000256" key="3">
    <source>
        <dbReference type="ARBA" id="ARBA00022801"/>
    </source>
</evidence>
<reference evidence="12" key="1">
    <citation type="submission" date="2018-05" db="EMBL/GenBank/DDBJ databases">
        <authorList>
            <person name="Lanie J.A."/>
            <person name="Ng W.-L."/>
            <person name="Kazmierczak K.M."/>
            <person name="Andrzejewski T.M."/>
            <person name="Davidsen T.M."/>
            <person name="Wayne K.J."/>
            <person name="Tettelin H."/>
            <person name="Glass J.I."/>
            <person name="Rusch D."/>
            <person name="Podicherti R."/>
            <person name="Tsui H.-C.T."/>
            <person name="Winkler M.E."/>
        </authorList>
    </citation>
    <scope>NUCLEOTIDE SEQUENCE</scope>
</reference>
<dbReference type="InterPro" id="IPR036891">
    <property type="entry name" value="Signal_recog_part_SRP54_M_sf"/>
</dbReference>
<dbReference type="HAMAP" id="MF_00306">
    <property type="entry name" value="SRP54"/>
    <property type="match status" value="1"/>
</dbReference>
<dbReference type="SMART" id="SM00962">
    <property type="entry name" value="SRP54"/>
    <property type="match status" value="1"/>
</dbReference>
<keyword evidence="4" id="KW-0694">RNA-binding</keyword>
<dbReference type="InterPro" id="IPR013822">
    <property type="entry name" value="Signal_recog_particl_SRP54_hlx"/>
</dbReference>
<dbReference type="GO" id="GO:0006614">
    <property type="term" value="P:SRP-dependent cotranslational protein targeting to membrane"/>
    <property type="evidence" value="ECO:0007669"/>
    <property type="project" value="InterPro"/>
</dbReference>
<proteinExistence type="inferred from homology"/>
<organism evidence="12">
    <name type="scientific">marine metagenome</name>
    <dbReference type="NCBI Taxonomy" id="408172"/>
    <lineage>
        <taxon>unclassified sequences</taxon>
        <taxon>metagenomes</taxon>
        <taxon>ecological metagenomes</taxon>
    </lineage>
</organism>
<dbReference type="InterPro" id="IPR022941">
    <property type="entry name" value="SRP54"/>
</dbReference>
<evidence type="ECO:0000256" key="4">
    <source>
        <dbReference type="ARBA" id="ARBA00022884"/>
    </source>
</evidence>
<dbReference type="SMART" id="SM00382">
    <property type="entry name" value="AAA"/>
    <property type="match status" value="1"/>
</dbReference>
<dbReference type="GO" id="GO:0003924">
    <property type="term" value="F:GTPase activity"/>
    <property type="evidence" value="ECO:0007669"/>
    <property type="project" value="InterPro"/>
</dbReference>
<keyword evidence="3" id="KW-0378">Hydrolase</keyword>
<dbReference type="GO" id="GO:0008312">
    <property type="term" value="F:7S RNA binding"/>
    <property type="evidence" value="ECO:0007669"/>
    <property type="project" value="InterPro"/>
</dbReference>
<dbReference type="GO" id="GO:0005525">
    <property type="term" value="F:GTP binding"/>
    <property type="evidence" value="ECO:0007669"/>
    <property type="project" value="UniProtKB-KW"/>
</dbReference>
<name>A0A381NKW4_9ZZZZ</name>
<dbReference type="InterPro" id="IPR027417">
    <property type="entry name" value="P-loop_NTPase"/>
</dbReference>
<evidence type="ECO:0000259" key="11">
    <source>
        <dbReference type="SMART" id="SM00963"/>
    </source>
</evidence>
<dbReference type="Pfam" id="PF02881">
    <property type="entry name" value="SRP54_N"/>
    <property type="match status" value="1"/>
</dbReference>
<dbReference type="FunFam" id="3.40.50.300:FF:000022">
    <property type="entry name" value="Signal recognition particle 54 kDa subunit"/>
    <property type="match status" value="1"/>
</dbReference>